<dbReference type="VEuPathDB" id="FungiDB:ASPZODRAFT_122141"/>
<dbReference type="Pfam" id="PF04828">
    <property type="entry name" value="GFA"/>
    <property type="match status" value="1"/>
</dbReference>
<keyword evidence="2" id="KW-0479">Metal-binding</keyword>
<dbReference type="AlphaFoldDB" id="A0A1L9SA63"/>
<evidence type="ECO:0000256" key="2">
    <source>
        <dbReference type="ARBA" id="ARBA00022723"/>
    </source>
</evidence>
<dbReference type="Proteomes" id="UP000184188">
    <property type="component" value="Unassembled WGS sequence"/>
</dbReference>
<comment type="similarity">
    <text evidence="1">Belongs to the Gfa family.</text>
</comment>
<dbReference type="PANTHER" id="PTHR33337:SF40">
    <property type="entry name" value="CENP-V_GFA DOMAIN-CONTAINING PROTEIN-RELATED"/>
    <property type="match status" value="1"/>
</dbReference>
<evidence type="ECO:0000256" key="3">
    <source>
        <dbReference type="ARBA" id="ARBA00022833"/>
    </source>
</evidence>
<dbReference type="SUPFAM" id="SSF51316">
    <property type="entry name" value="Mss4-like"/>
    <property type="match status" value="1"/>
</dbReference>
<accession>A0A1L9SA63</accession>
<protein>
    <recommendedName>
        <fullName evidence="5">CENP-V/GFA domain-containing protein</fullName>
    </recommendedName>
</protein>
<evidence type="ECO:0000259" key="5">
    <source>
        <dbReference type="PROSITE" id="PS51891"/>
    </source>
</evidence>
<keyword evidence="7" id="KW-1185">Reference proteome</keyword>
<feature type="domain" description="CENP-V/GFA" evidence="5">
    <location>
        <begin position="51"/>
        <end position="187"/>
    </location>
</feature>
<evidence type="ECO:0000313" key="7">
    <source>
        <dbReference type="Proteomes" id="UP000184188"/>
    </source>
</evidence>
<proteinExistence type="inferred from homology"/>
<gene>
    <name evidence="6" type="ORF">ASPZODRAFT_122141</name>
</gene>
<organism evidence="6 7">
    <name type="scientific">Penicilliopsis zonata CBS 506.65</name>
    <dbReference type="NCBI Taxonomy" id="1073090"/>
    <lineage>
        <taxon>Eukaryota</taxon>
        <taxon>Fungi</taxon>
        <taxon>Dikarya</taxon>
        <taxon>Ascomycota</taxon>
        <taxon>Pezizomycotina</taxon>
        <taxon>Eurotiomycetes</taxon>
        <taxon>Eurotiomycetidae</taxon>
        <taxon>Eurotiales</taxon>
        <taxon>Aspergillaceae</taxon>
        <taxon>Penicilliopsis</taxon>
    </lineage>
</organism>
<dbReference type="Gene3D" id="3.90.1590.10">
    <property type="entry name" value="glutathione-dependent formaldehyde- activating enzyme (gfa)"/>
    <property type="match status" value="1"/>
</dbReference>
<dbReference type="STRING" id="1073090.A0A1L9SA63"/>
<name>A0A1L9SA63_9EURO</name>
<dbReference type="PROSITE" id="PS51891">
    <property type="entry name" value="CENP_V_GFA"/>
    <property type="match status" value="1"/>
</dbReference>
<sequence>MANDTTGAVGPPLPKPAVTNIISEDTGEEESWKHRPPYRIQSLEEFGPVKWKGTCKCGQIAYYLNRDKPLKAKFCHCRGCQVMHGAPFQWAAIFHKADMFFAKGASGLSFYSSAHQTREYETPTKVYCSFCHSPIMDEGRNVCLIFPELIDFGEDKLLHTMKTFYPSCHIFYSERCLEIMDGVEKWSGMDEDSELMDDRGNVKKNS</sequence>
<dbReference type="EMBL" id="KV878349">
    <property type="protein sequence ID" value="OJJ44007.1"/>
    <property type="molecule type" value="Genomic_DNA"/>
</dbReference>
<dbReference type="PANTHER" id="PTHR33337">
    <property type="entry name" value="GFA DOMAIN-CONTAINING PROTEIN"/>
    <property type="match status" value="1"/>
</dbReference>
<dbReference type="OrthoDB" id="9970124at2759"/>
<dbReference type="GO" id="GO:0046872">
    <property type="term" value="F:metal ion binding"/>
    <property type="evidence" value="ECO:0007669"/>
    <property type="project" value="UniProtKB-KW"/>
</dbReference>
<evidence type="ECO:0000256" key="1">
    <source>
        <dbReference type="ARBA" id="ARBA00005495"/>
    </source>
</evidence>
<keyword evidence="3" id="KW-0862">Zinc</keyword>
<evidence type="ECO:0000256" key="4">
    <source>
        <dbReference type="ARBA" id="ARBA00023239"/>
    </source>
</evidence>
<dbReference type="InterPro" id="IPR011057">
    <property type="entry name" value="Mss4-like_sf"/>
</dbReference>
<dbReference type="RefSeq" id="XP_022578517.1">
    <property type="nucleotide sequence ID" value="XM_022721313.1"/>
</dbReference>
<keyword evidence="4" id="KW-0456">Lyase</keyword>
<reference evidence="7" key="1">
    <citation type="journal article" date="2017" name="Genome Biol.">
        <title>Comparative genomics reveals high biological diversity and specific adaptations in the industrially and medically important fungal genus Aspergillus.</title>
        <authorList>
            <person name="de Vries R.P."/>
            <person name="Riley R."/>
            <person name="Wiebenga A."/>
            <person name="Aguilar-Osorio G."/>
            <person name="Amillis S."/>
            <person name="Uchima C.A."/>
            <person name="Anderluh G."/>
            <person name="Asadollahi M."/>
            <person name="Askin M."/>
            <person name="Barry K."/>
            <person name="Battaglia E."/>
            <person name="Bayram O."/>
            <person name="Benocci T."/>
            <person name="Braus-Stromeyer S.A."/>
            <person name="Caldana C."/>
            <person name="Canovas D."/>
            <person name="Cerqueira G.C."/>
            <person name="Chen F."/>
            <person name="Chen W."/>
            <person name="Choi C."/>
            <person name="Clum A."/>
            <person name="Dos Santos R.A."/>
            <person name="Damasio A.R."/>
            <person name="Diallinas G."/>
            <person name="Emri T."/>
            <person name="Fekete E."/>
            <person name="Flipphi M."/>
            <person name="Freyberg S."/>
            <person name="Gallo A."/>
            <person name="Gournas C."/>
            <person name="Habgood R."/>
            <person name="Hainaut M."/>
            <person name="Harispe M.L."/>
            <person name="Henrissat B."/>
            <person name="Hilden K.S."/>
            <person name="Hope R."/>
            <person name="Hossain A."/>
            <person name="Karabika E."/>
            <person name="Karaffa L."/>
            <person name="Karanyi Z."/>
            <person name="Krasevec N."/>
            <person name="Kuo A."/>
            <person name="Kusch H."/>
            <person name="LaButti K."/>
            <person name="Lagendijk E.L."/>
            <person name="Lapidus A."/>
            <person name="Levasseur A."/>
            <person name="Lindquist E."/>
            <person name="Lipzen A."/>
            <person name="Logrieco A.F."/>
            <person name="MacCabe A."/>
            <person name="Maekelae M.R."/>
            <person name="Malavazi I."/>
            <person name="Melin P."/>
            <person name="Meyer V."/>
            <person name="Mielnichuk N."/>
            <person name="Miskei M."/>
            <person name="Molnar A.P."/>
            <person name="Mule G."/>
            <person name="Ngan C.Y."/>
            <person name="Orejas M."/>
            <person name="Orosz E."/>
            <person name="Ouedraogo J.P."/>
            <person name="Overkamp K.M."/>
            <person name="Park H.-S."/>
            <person name="Perrone G."/>
            <person name="Piumi F."/>
            <person name="Punt P.J."/>
            <person name="Ram A.F."/>
            <person name="Ramon A."/>
            <person name="Rauscher S."/>
            <person name="Record E."/>
            <person name="Riano-Pachon D.M."/>
            <person name="Robert V."/>
            <person name="Roehrig J."/>
            <person name="Ruller R."/>
            <person name="Salamov A."/>
            <person name="Salih N.S."/>
            <person name="Samson R.A."/>
            <person name="Sandor E."/>
            <person name="Sanguinetti M."/>
            <person name="Schuetze T."/>
            <person name="Sepcic K."/>
            <person name="Shelest E."/>
            <person name="Sherlock G."/>
            <person name="Sophianopoulou V."/>
            <person name="Squina F.M."/>
            <person name="Sun H."/>
            <person name="Susca A."/>
            <person name="Todd R.B."/>
            <person name="Tsang A."/>
            <person name="Unkles S.E."/>
            <person name="van de Wiele N."/>
            <person name="van Rossen-Uffink D."/>
            <person name="Oliveira J.V."/>
            <person name="Vesth T.C."/>
            <person name="Visser J."/>
            <person name="Yu J.-H."/>
            <person name="Zhou M."/>
            <person name="Andersen M.R."/>
            <person name="Archer D.B."/>
            <person name="Baker S.E."/>
            <person name="Benoit I."/>
            <person name="Brakhage A.A."/>
            <person name="Braus G.H."/>
            <person name="Fischer R."/>
            <person name="Frisvad J.C."/>
            <person name="Goldman G.H."/>
            <person name="Houbraken J."/>
            <person name="Oakley B."/>
            <person name="Pocsi I."/>
            <person name="Scazzocchio C."/>
            <person name="Seiboth B."/>
            <person name="vanKuyk P.A."/>
            <person name="Wortman J."/>
            <person name="Dyer P.S."/>
            <person name="Grigoriev I.V."/>
        </authorList>
    </citation>
    <scope>NUCLEOTIDE SEQUENCE [LARGE SCALE GENOMIC DNA]</scope>
    <source>
        <strain evidence="7">CBS 506.65</strain>
    </source>
</reference>
<dbReference type="GO" id="GO:0016846">
    <property type="term" value="F:carbon-sulfur lyase activity"/>
    <property type="evidence" value="ECO:0007669"/>
    <property type="project" value="InterPro"/>
</dbReference>
<dbReference type="InterPro" id="IPR006913">
    <property type="entry name" value="CENP-V/GFA"/>
</dbReference>
<evidence type="ECO:0000313" key="6">
    <source>
        <dbReference type="EMBL" id="OJJ44007.1"/>
    </source>
</evidence>
<dbReference type="GeneID" id="34607778"/>